<keyword evidence="3" id="KW-1185">Reference proteome</keyword>
<reference evidence="2 3" key="1">
    <citation type="submission" date="2019-12" db="EMBL/GenBank/DDBJ databases">
        <authorList>
            <person name="Huq M.A."/>
        </authorList>
    </citation>
    <scope>NUCLEOTIDE SEQUENCE [LARGE SCALE GENOMIC DNA]</scope>
    <source>
        <strain evidence="2 3">MAH-20</strain>
    </source>
</reference>
<gene>
    <name evidence="2" type="ORF">GON01_10730</name>
</gene>
<evidence type="ECO:0000313" key="2">
    <source>
        <dbReference type="EMBL" id="MVO78405.1"/>
    </source>
</evidence>
<accession>A0A6I4J1V6</accession>
<name>A0A6I4J1V6_9SPHN</name>
<dbReference type="InterPro" id="IPR007076">
    <property type="entry name" value="TfoX_N"/>
</dbReference>
<dbReference type="Gene3D" id="3.30.1460.30">
    <property type="entry name" value="YgaC/TfoX-N like chaperone"/>
    <property type="match status" value="1"/>
</dbReference>
<proteinExistence type="predicted"/>
<dbReference type="SUPFAM" id="SSF159894">
    <property type="entry name" value="YgaC/TfoX-N like"/>
    <property type="match status" value="1"/>
</dbReference>
<comment type="caution">
    <text evidence="2">The sequence shown here is derived from an EMBL/GenBank/DDBJ whole genome shotgun (WGS) entry which is preliminary data.</text>
</comment>
<protein>
    <submittedName>
        <fullName evidence="2">Competence protein TfoX</fullName>
    </submittedName>
</protein>
<sequence>MASDPKTVEFILDQLNAASAEVSAKKMFGEYGLYLDGKMVAMICDDQLFVKPTPEGRAFAGPIEEAPPYPQAKPCLLVDGDRWDDGDWLVELFRVSAAALPAPKPKKAKSI</sequence>
<dbReference type="RefSeq" id="WP_181600047.1">
    <property type="nucleotide sequence ID" value="NZ_WQMS01000013.1"/>
</dbReference>
<evidence type="ECO:0000313" key="3">
    <source>
        <dbReference type="Proteomes" id="UP000441389"/>
    </source>
</evidence>
<evidence type="ECO:0000259" key="1">
    <source>
        <dbReference type="Pfam" id="PF04993"/>
    </source>
</evidence>
<feature type="domain" description="TfoX N-terminal" evidence="1">
    <location>
        <begin position="19"/>
        <end position="99"/>
    </location>
</feature>
<dbReference type="Pfam" id="PF04993">
    <property type="entry name" value="TfoX_N"/>
    <property type="match status" value="1"/>
</dbReference>
<dbReference type="EMBL" id="WQMS01000013">
    <property type="protein sequence ID" value="MVO78405.1"/>
    <property type="molecule type" value="Genomic_DNA"/>
</dbReference>
<dbReference type="Proteomes" id="UP000441389">
    <property type="component" value="Unassembled WGS sequence"/>
</dbReference>
<organism evidence="2 3">
    <name type="scientific">Sphingomonas horti</name>
    <dbReference type="NCBI Taxonomy" id="2682842"/>
    <lineage>
        <taxon>Bacteria</taxon>
        <taxon>Pseudomonadati</taxon>
        <taxon>Pseudomonadota</taxon>
        <taxon>Alphaproteobacteria</taxon>
        <taxon>Sphingomonadales</taxon>
        <taxon>Sphingomonadaceae</taxon>
        <taxon>Sphingomonas</taxon>
    </lineage>
</organism>
<dbReference type="AlphaFoldDB" id="A0A6I4J1V6"/>